<feature type="binding site" evidence="3">
    <location>
        <position position="164"/>
    </location>
    <ligand>
        <name>substrate</name>
    </ligand>
</feature>
<dbReference type="RefSeq" id="XP_008714943.1">
    <property type="nucleotide sequence ID" value="XM_008716721.1"/>
</dbReference>
<proteinExistence type="predicted"/>
<dbReference type="GO" id="GO:0006046">
    <property type="term" value="P:N-acetylglucosamine catabolic process"/>
    <property type="evidence" value="ECO:0007669"/>
    <property type="project" value="TreeGrafter"/>
</dbReference>
<dbReference type="InParanoid" id="W2S3E1"/>
<dbReference type="PANTHER" id="PTHR11113:SF4">
    <property type="entry name" value="N-ACETYLGLUCOSAMINE-6-PHOSPHATE DEACETYLASE"/>
    <property type="match status" value="1"/>
</dbReference>
<reference evidence="6 7" key="1">
    <citation type="submission" date="2013-03" db="EMBL/GenBank/DDBJ databases">
        <title>The Genome Sequence of Phialophora europaea CBS 101466.</title>
        <authorList>
            <consortium name="The Broad Institute Genomics Platform"/>
            <person name="Cuomo C."/>
            <person name="de Hoog S."/>
            <person name="Gorbushina A."/>
            <person name="Walker B."/>
            <person name="Young S.K."/>
            <person name="Zeng Q."/>
            <person name="Gargeya S."/>
            <person name="Fitzgerald M."/>
            <person name="Haas B."/>
            <person name="Abouelleil A."/>
            <person name="Allen A.W."/>
            <person name="Alvarado L."/>
            <person name="Arachchi H.M."/>
            <person name="Berlin A.M."/>
            <person name="Chapman S.B."/>
            <person name="Gainer-Dewar J."/>
            <person name="Goldberg J."/>
            <person name="Griggs A."/>
            <person name="Gujja S."/>
            <person name="Hansen M."/>
            <person name="Howarth C."/>
            <person name="Imamovic A."/>
            <person name="Ireland A."/>
            <person name="Larimer J."/>
            <person name="McCowan C."/>
            <person name="Murphy C."/>
            <person name="Pearson M."/>
            <person name="Poon T.W."/>
            <person name="Priest M."/>
            <person name="Roberts A."/>
            <person name="Saif S."/>
            <person name="Shea T."/>
            <person name="Sisk P."/>
            <person name="Sykes S."/>
            <person name="Wortman J."/>
            <person name="Nusbaum C."/>
            <person name="Birren B."/>
        </authorList>
    </citation>
    <scope>NUCLEOTIDE SEQUENCE [LARGE SCALE GENOMIC DNA]</scope>
    <source>
        <strain evidence="6 7">CBS 101466</strain>
    </source>
</reference>
<feature type="binding site" evidence="3">
    <location>
        <position position="255"/>
    </location>
    <ligand>
        <name>substrate</name>
    </ligand>
</feature>
<evidence type="ECO:0000259" key="5">
    <source>
        <dbReference type="Pfam" id="PF07969"/>
    </source>
</evidence>
<organism evidence="6 7">
    <name type="scientific">Cyphellophora europaea (strain CBS 101466)</name>
    <name type="common">Phialophora europaea</name>
    <dbReference type="NCBI Taxonomy" id="1220924"/>
    <lineage>
        <taxon>Eukaryota</taxon>
        <taxon>Fungi</taxon>
        <taxon>Dikarya</taxon>
        <taxon>Ascomycota</taxon>
        <taxon>Pezizomycotina</taxon>
        <taxon>Eurotiomycetes</taxon>
        <taxon>Chaetothyriomycetidae</taxon>
        <taxon>Chaetothyriales</taxon>
        <taxon>Cyphellophoraceae</taxon>
        <taxon>Cyphellophora</taxon>
    </lineage>
</organism>
<dbReference type="OrthoDB" id="10264777at2759"/>
<feature type="binding site" evidence="4">
    <location>
        <position position="223"/>
    </location>
    <ligand>
        <name>Zn(2+)</name>
        <dbReference type="ChEBI" id="CHEBI:29105"/>
    </ligand>
</feature>
<dbReference type="InterPro" id="IPR011059">
    <property type="entry name" value="Metal-dep_hydrolase_composite"/>
</dbReference>
<dbReference type="GeneID" id="19969705"/>
<sequence>MSSQTSAPPTITLHNALLILPSSPVPTPGSLTLSATTGLITSIDLNSLELAIDSSTTAINLHSLILAPGYLDLQVNGLAGVHFTRLCPSGTTDPEDDAKLLQCARMQASAGVTGWWATIPTVPQPRWKQILPALAPRSFVAAGGAEMLGAHCEGPFLCPAKKGAHCADFMLEPAAVPVGEVYGERNLEMVLKMITVAPELPGAPDLIRQVKAKWPWVRVAIGHTAASYEEAVEGIRAGASMVTHTFNAMNGVTGREPGVPGLMEGAEKGVWYSAIADGVHLHRAVLDMAVQLGLHDDGNGSGRCIGITDAIELAGLEDGVYGGNGQIVGRQIKEGNKVTIEGTGTLVGSCVLVDHVVRELAGINAAGAQGGVSEAWKHLGEEERGKRLVKGVKAVSENVAAMMGEKERGLLAAGKRADLVVLDWEGSVRETWVAGTRVFQRIPG</sequence>
<keyword evidence="4" id="KW-0479">Metal-binding</keyword>
<evidence type="ECO:0000256" key="2">
    <source>
        <dbReference type="PIRSR" id="PIRSR038994-1"/>
    </source>
</evidence>
<accession>W2S3E1</accession>
<keyword evidence="7" id="KW-1185">Reference proteome</keyword>
<dbReference type="Proteomes" id="UP000030752">
    <property type="component" value="Unassembled WGS sequence"/>
</dbReference>
<dbReference type="GO" id="GO:0046872">
    <property type="term" value="F:metal ion binding"/>
    <property type="evidence" value="ECO:0007669"/>
    <property type="project" value="UniProtKB-KW"/>
</dbReference>
<comment type="cofactor">
    <cofactor evidence="4">
        <name>a divalent metal cation</name>
        <dbReference type="ChEBI" id="CHEBI:60240"/>
    </cofactor>
    <text evidence="4">Binds 1 divalent metal cation per subunit.</text>
</comment>
<dbReference type="SUPFAM" id="SSF51556">
    <property type="entry name" value="Metallo-dependent hydrolases"/>
    <property type="match status" value="1"/>
</dbReference>
<keyword evidence="1" id="KW-0378">Hydrolase</keyword>
<dbReference type="InterPro" id="IPR003764">
    <property type="entry name" value="GlcNAc_6-P_deAcase"/>
</dbReference>
<feature type="binding site" evidence="4">
    <location>
        <position position="153"/>
    </location>
    <ligand>
        <name>Zn(2+)</name>
        <dbReference type="ChEBI" id="CHEBI:29105"/>
    </ligand>
</feature>
<feature type="binding site" evidence="3">
    <location>
        <begin position="346"/>
        <end position="348"/>
    </location>
    <ligand>
        <name>substrate</name>
    </ligand>
</feature>
<evidence type="ECO:0000313" key="6">
    <source>
        <dbReference type="EMBL" id="ETN43207.1"/>
    </source>
</evidence>
<dbReference type="STRING" id="1220924.W2S3E1"/>
<dbReference type="EMBL" id="KB822718">
    <property type="protein sequence ID" value="ETN43207.1"/>
    <property type="molecule type" value="Genomic_DNA"/>
</dbReference>
<dbReference type="SUPFAM" id="SSF51338">
    <property type="entry name" value="Composite domain of metallo-dependent hydrolases"/>
    <property type="match status" value="1"/>
</dbReference>
<evidence type="ECO:0000256" key="3">
    <source>
        <dbReference type="PIRSR" id="PIRSR038994-2"/>
    </source>
</evidence>
<gene>
    <name evidence="6" type="ORF">HMPREF1541_02366</name>
</gene>
<name>W2S3E1_CYPE1</name>
<dbReference type="HOGENOM" id="CLU_032482_0_0_1"/>
<feature type="domain" description="Amidohydrolase 3" evidence="5">
    <location>
        <begin position="375"/>
        <end position="439"/>
    </location>
</feature>
<feature type="binding site" evidence="3">
    <location>
        <begin position="247"/>
        <end position="248"/>
    </location>
    <ligand>
        <name>substrate</name>
    </ligand>
</feature>
<dbReference type="Gene3D" id="2.30.40.10">
    <property type="entry name" value="Urease, subunit C, domain 1"/>
    <property type="match status" value="1"/>
</dbReference>
<evidence type="ECO:0000256" key="1">
    <source>
        <dbReference type="ARBA" id="ARBA00022801"/>
    </source>
</evidence>
<evidence type="ECO:0000313" key="7">
    <source>
        <dbReference type="Proteomes" id="UP000030752"/>
    </source>
</evidence>
<dbReference type="InterPro" id="IPR032466">
    <property type="entry name" value="Metal_Hydrolase"/>
</dbReference>
<dbReference type="AlphaFoldDB" id="W2S3E1"/>
<feature type="active site" description="Proton donor/acceptor" evidence="2">
    <location>
        <position position="309"/>
    </location>
</feature>
<feature type="binding site" evidence="3">
    <location>
        <position position="280"/>
    </location>
    <ligand>
        <name>substrate</name>
    </ligand>
</feature>
<dbReference type="InterPro" id="IPR013108">
    <property type="entry name" value="Amidohydro_3"/>
</dbReference>
<protein>
    <recommendedName>
        <fullName evidence="5">Amidohydrolase 3 domain-containing protein</fullName>
    </recommendedName>
</protein>
<evidence type="ECO:0000256" key="4">
    <source>
        <dbReference type="PIRSR" id="PIRSR038994-3"/>
    </source>
</evidence>
<dbReference type="Gene3D" id="3.20.20.140">
    <property type="entry name" value="Metal-dependent hydrolases"/>
    <property type="match status" value="1"/>
</dbReference>
<dbReference type="PANTHER" id="PTHR11113">
    <property type="entry name" value="N-ACETYLGLUCOSAMINE-6-PHOSPHATE DEACETYLASE"/>
    <property type="match status" value="1"/>
</dbReference>
<dbReference type="GO" id="GO:0008448">
    <property type="term" value="F:N-acetylglucosamine-6-phosphate deacetylase activity"/>
    <property type="evidence" value="ECO:0007669"/>
    <property type="project" value="InterPro"/>
</dbReference>
<dbReference type="PIRSF" id="PIRSF038994">
    <property type="entry name" value="NagA"/>
    <property type="match status" value="1"/>
</dbReference>
<dbReference type="eggNOG" id="KOG3892">
    <property type="taxonomic scope" value="Eukaryota"/>
</dbReference>
<dbReference type="Pfam" id="PF07969">
    <property type="entry name" value="Amidohydro_3"/>
    <property type="match status" value="1"/>
</dbReference>
<feature type="binding site" evidence="4">
    <location>
        <position position="244"/>
    </location>
    <ligand>
        <name>Zn(2+)</name>
        <dbReference type="ChEBI" id="CHEBI:29105"/>
    </ligand>
</feature>
<dbReference type="VEuPathDB" id="FungiDB:HMPREF1541_02366"/>